<dbReference type="SUPFAM" id="SSF52540">
    <property type="entry name" value="P-loop containing nucleoside triphosphate hydrolases"/>
    <property type="match status" value="1"/>
</dbReference>
<dbReference type="Proteomes" id="UP000255165">
    <property type="component" value="Unassembled WGS sequence"/>
</dbReference>
<keyword evidence="1" id="KW-0378">Hydrolase</keyword>
<protein>
    <submittedName>
        <fullName evidence="1">Restriction endonuclease</fullName>
    </submittedName>
</protein>
<keyword evidence="1" id="KW-0540">Nuclease</keyword>
<dbReference type="GO" id="GO:0004519">
    <property type="term" value="F:endonuclease activity"/>
    <property type="evidence" value="ECO:0007669"/>
    <property type="project" value="UniProtKB-KW"/>
</dbReference>
<gene>
    <name evidence="1" type="ORF">DN412_16990</name>
</gene>
<keyword evidence="2" id="KW-1185">Reference proteome</keyword>
<name>A0A370NU48_9BURK</name>
<evidence type="ECO:0000313" key="2">
    <source>
        <dbReference type="Proteomes" id="UP000255165"/>
    </source>
</evidence>
<reference evidence="2" key="1">
    <citation type="submission" date="2018-06" db="EMBL/GenBank/DDBJ databases">
        <authorList>
            <person name="Feng T."/>
            <person name="Jeon C.O."/>
        </authorList>
    </citation>
    <scope>NUCLEOTIDE SEQUENCE [LARGE SCALE GENOMIC DNA]</scope>
    <source>
        <strain evidence="2">S23</strain>
    </source>
</reference>
<dbReference type="InterPro" id="IPR027417">
    <property type="entry name" value="P-loop_NTPase"/>
</dbReference>
<sequence length="741" mass="82865">MLRANLDAVLAGPAKSATATNWYSRLDTFLRQTQAAVPEKLRDRVFLSRLWDDNPVSAVGNGTIRMAPALDNDEFVDWFAGRVSSPLPNDLADAEACLTVLYDEASKRLGVLCGRTPRLKLNRVLCALFPDFFTTIADVGVLLFLHREMGGSRKDHPVHAHVSLRRRIDEVLEPVDPSDRLEQVRRMCLPWLLSQRLTNEELPEQPASVDPTESDLKPLPAALRRKGLTAMKGGFQTLLSFLPALDEGLTREEFSDLISQANSELAPQSIGTSINVVMREFDLCRREGDIYRLSPRGINLLDSQDPQELADHLLTRVLGVDHVLQALSHEPKAKRALVALLQQVNPGWTSDFAPTSLLGWLVSIDVVRLDAERKYQLSERGRRWREMVTWEPERLPKPASTIEELEITVDKVQLPTWPDLSVNLQAIVDGRLSLDETLVKQLHAGLWFHPVRHFAVLTGISGSGKTQLALNYGLALCGEQTAGQETVKVVPIQPGWFDPSPLLGYVNPIQQSAYRSAPFLELLLRAAENPSQPYVVVLDEMNLSHPEQYLAPILSAMETQGVIDLHQLAEGTSEIPRCVRYPANLAIIGTVNMDETTHGLSDKVLDRAFTLEFWNIKVSDFPRWENIGLPAPLRHKAQAVLEKLGQVLAPVRLHFGWRTIDDVLSYLLFAARLGTTDAQALDDALYAKVLPKLRGESSKRFEGALHAAREVMKEHALLRCYEKLGDMQKDLAESGSARFWR</sequence>
<evidence type="ECO:0000313" key="1">
    <source>
        <dbReference type="EMBL" id="RDK09137.1"/>
    </source>
</evidence>
<keyword evidence="1" id="KW-0255">Endonuclease</keyword>
<organism evidence="1 2">
    <name type="scientific">Cupriavidus lacunae</name>
    <dbReference type="NCBI Taxonomy" id="2666307"/>
    <lineage>
        <taxon>Bacteria</taxon>
        <taxon>Pseudomonadati</taxon>
        <taxon>Pseudomonadota</taxon>
        <taxon>Betaproteobacteria</taxon>
        <taxon>Burkholderiales</taxon>
        <taxon>Burkholderiaceae</taxon>
        <taxon>Cupriavidus</taxon>
    </lineage>
</organism>
<accession>A0A370NU48</accession>
<comment type="caution">
    <text evidence="1">The sequence shown here is derived from an EMBL/GenBank/DDBJ whole genome shotgun (WGS) entry which is preliminary data.</text>
</comment>
<dbReference type="EMBL" id="QKWJ01000019">
    <property type="protein sequence ID" value="RDK09137.1"/>
    <property type="molecule type" value="Genomic_DNA"/>
</dbReference>
<proteinExistence type="predicted"/>
<dbReference type="AlphaFoldDB" id="A0A370NU48"/>
<dbReference type="Gene3D" id="3.40.50.300">
    <property type="entry name" value="P-loop containing nucleotide triphosphate hydrolases"/>
    <property type="match status" value="1"/>
</dbReference>